<protein>
    <submittedName>
        <fullName evidence="1">Uncharacterized protein</fullName>
    </submittedName>
</protein>
<sequence>MHFPYLILDVKTIIHHPENFDTTTLVYPPMAPRAQEVARRLQVDAGEPEDPTWVLGNPSLNARINRLHKYSNSLLRTFSFTQLPAIVRFLALGSPRRHARILVLALSSEMSVTPGLIVSGDRLPATLWAVGTVSAFDRQAHNRNALSSITIRVLDSRVMCIACALQERFSQGATGATCRPTMLTATDASSDIICADASTACSVWDAQEVLLTPRSEMKRAQLRLEDLVLLEVFFIRYHEEPRLYKRSTFSTFILPPWPVMKLENALAALCEDEADAETRAYYGLQIARFFLHLETFSDLVATLHSKIVASGEILSSDERLHFYEPFYKFDMLAQRCPRPLDSYSNVLRCTVAGFVFSLGAVAVLRALAERCNTEGLDVWTAVFADNVSLLRRHSTQLAVLSATDVDFIKAAFEVEQQVVHDLLHGEFKDKVVHLMQTMFAVLPLPPQIPVVVTLGIST</sequence>
<accession>J0D233</accession>
<dbReference type="AlphaFoldDB" id="J0D233"/>
<organism evidence="1 2">
    <name type="scientific">Auricularia subglabra (strain TFB-10046 / SS5)</name>
    <name type="common">White-rot fungus</name>
    <name type="synonym">Auricularia delicata (strain TFB10046)</name>
    <dbReference type="NCBI Taxonomy" id="717982"/>
    <lineage>
        <taxon>Eukaryota</taxon>
        <taxon>Fungi</taxon>
        <taxon>Dikarya</taxon>
        <taxon>Basidiomycota</taxon>
        <taxon>Agaricomycotina</taxon>
        <taxon>Agaricomycetes</taxon>
        <taxon>Auriculariales</taxon>
        <taxon>Auriculariaceae</taxon>
        <taxon>Auricularia</taxon>
    </lineage>
</organism>
<gene>
    <name evidence="1" type="ORF">AURDEDRAFT_178232</name>
</gene>
<keyword evidence="2" id="KW-1185">Reference proteome</keyword>
<name>J0D233_AURST</name>
<evidence type="ECO:0000313" key="1">
    <source>
        <dbReference type="EMBL" id="EJD32672.1"/>
    </source>
</evidence>
<dbReference type="InParanoid" id="J0D233"/>
<dbReference type="KEGG" id="adl:AURDEDRAFT_178232"/>
<dbReference type="EMBL" id="JH688751">
    <property type="protein sequence ID" value="EJD32672.1"/>
    <property type="molecule type" value="Genomic_DNA"/>
</dbReference>
<evidence type="ECO:0000313" key="2">
    <source>
        <dbReference type="Proteomes" id="UP000006514"/>
    </source>
</evidence>
<proteinExistence type="predicted"/>
<reference evidence="2" key="1">
    <citation type="journal article" date="2012" name="Science">
        <title>The Paleozoic origin of enzymatic lignin decomposition reconstructed from 31 fungal genomes.</title>
        <authorList>
            <person name="Floudas D."/>
            <person name="Binder M."/>
            <person name="Riley R."/>
            <person name="Barry K."/>
            <person name="Blanchette R.A."/>
            <person name="Henrissat B."/>
            <person name="Martinez A.T."/>
            <person name="Otillar R."/>
            <person name="Spatafora J.W."/>
            <person name="Yadav J.S."/>
            <person name="Aerts A."/>
            <person name="Benoit I."/>
            <person name="Boyd A."/>
            <person name="Carlson A."/>
            <person name="Copeland A."/>
            <person name="Coutinho P.M."/>
            <person name="de Vries R.P."/>
            <person name="Ferreira P."/>
            <person name="Findley K."/>
            <person name="Foster B."/>
            <person name="Gaskell J."/>
            <person name="Glotzer D."/>
            <person name="Gorecki P."/>
            <person name="Heitman J."/>
            <person name="Hesse C."/>
            <person name="Hori C."/>
            <person name="Igarashi K."/>
            <person name="Jurgens J.A."/>
            <person name="Kallen N."/>
            <person name="Kersten P."/>
            <person name="Kohler A."/>
            <person name="Kuees U."/>
            <person name="Kumar T.K.A."/>
            <person name="Kuo A."/>
            <person name="LaButti K."/>
            <person name="Larrondo L.F."/>
            <person name="Lindquist E."/>
            <person name="Ling A."/>
            <person name="Lombard V."/>
            <person name="Lucas S."/>
            <person name="Lundell T."/>
            <person name="Martin R."/>
            <person name="McLaughlin D.J."/>
            <person name="Morgenstern I."/>
            <person name="Morin E."/>
            <person name="Murat C."/>
            <person name="Nagy L.G."/>
            <person name="Nolan M."/>
            <person name="Ohm R.A."/>
            <person name="Patyshakuliyeva A."/>
            <person name="Rokas A."/>
            <person name="Ruiz-Duenas F.J."/>
            <person name="Sabat G."/>
            <person name="Salamov A."/>
            <person name="Samejima M."/>
            <person name="Schmutz J."/>
            <person name="Slot J.C."/>
            <person name="St John F."/>
            <person name="Stenlid J."/>
            <person name="Sun H."/>
            <person name="Sun S."/>
            <person name="Syed K."/>
            <person name="Tsang A."/>
            <person name="Wiebenga A."/>
            <person name="Young D."/>
            <person name="Pisabarro A."/>
            <person name="Eastwood D.C."/>
            <person name="Martin F."/>
            <person name="Cullen D."/>
            <person name="Grigoriev I.V."/>
            <person name="Hibbett D.S."/>
        </authorList>
    </citation>
    <scope>NUCLEOTIDE SEQUENCE [LARGE SCALE GENOMIC DNA]</scope>
    <source>
        <strain evidence="2">TFB10046</strain>
    </source>
</reference>
<dbReference type="Proteomes" id="UP000006514">
    <property type="component" value="Unassembled WGS sequence"/>
</dbReference>